<dbReference type="SUPFAM" id="SSF109728">
    <property type="entry name" value="Hypothetical protein AF0491, middle domain"/>
    <property type="match status" value="1"/>
</dbReference>
<comment type="subcellular location">
    <subcellularLocation>
        <location evidence="2">Cytoplasm</location>
    </subcellularLocation>
    <subcellularLocation>
        <location evidence="1">Nucleus</location>
    </subcellularLocation>
</comment>
<evidence type="ECO:0000259" key="9">
    <source>
        <dbReference type="Pfam" id="PF09377"/>
    </source>
</evidence>
<evidence type="ECO:0000313" key="12">
    <source>
        <dbReference type="Proteomes" id="UP001182556"/>
    </source>
</evidence>
<dbReference type="GO" id="GO:0042256">
    <property type="term" value="P:cytosolic ribosome assembly"/>
    <property type="evidence" value="ECO:0007669"/>
    <property type="project" value="InterPro"/>
</dbReference>
<comment type="similarity">
    <text evidence="3">Belongs to the SDO1/SBDS family.</text>
</comment>
<dbReference type="InterPro" id="IPR037188">
    <property type="entry name" value="Sdo1/SBDS_central_sf"/>
</dbReference>
<dbReference type="GO" id="GO:0005737">
    <property type="term" value="C:cytoplasm"/>
    <property type="evidence" value="ECO:0007669"/>
    <property type="project" value="UniProtKB-SubCell"/>
</dbReference>
<proteinExistence type="inferred from homology"/>
<organism evidence="11 12">
    <name type="scientific">Papiliotrema laurentii</name>
    <name type="common">Cryptococcus laurentii</name>
    <dbReference type="NCBI Taxonomy" id="5418"/>
    <lineage>
        <taxon>Eukaryota</taxon>
        <taxon>Fungi</taxon>
        <taxon>Dikarya</taxon>
        <taxon>Basidiomycota</taxon>
        <taxon>Agaricomycotina</taxon>
        <taxon>Tremellomycetes</taxon>
        <taxon>Tremellales</taxon>
        <taxon>Rhynchogastremaceae</taxon>
        <taxon>Papiliotrema</taxon>
    </lineage>
</organism>
<evidence type="ECO:0000256" key="7">
    <source>
        <dbReference type="ARBA" id="ARBA00049708"/>
    </source>
</evidence>
<evidence type="ECO:0000259" key="8">
    <source>
        <dbReference type="Pfam" id="PF01172"/>
    </source>
</evidence>
<dbReference type="SUPFAM" id="SSF89895">
    <property type="entry name" value="FYSH domain"/>
    <property type="match status" value="1"/>
</dbReference>
<dbReference type="InterPro" id="IPR019783">
    <property type="entry name" value="SDO1/SBDS_N"/>
</dbReference>
<dbReference type="InterPro" id="IPR018978">
    <property type="entry name" value="SDO1/SBDS_central"/>
</dbReference>
<feature type="domain" description="Ribosome maturation protein SDO1/SBDS N-terminal" evidence="8">
    <location>
        <begin position="13"/>
        <end position="99"/>
    </location>
</feature>
<feature type="domain" description="Ribosome maturation protein SDO1/SBDS C-terminal" evidence="10">
    <location>
        <begin position="174"/>
        <end position="238"/>
    </location>
</feature>
<dbReference type="Proteomes" id="UP001182556">
    <property type="component" value="Unassembled WGS sequence"/>
</dbReference>
<dbReference type="Gene3D" id="1.10.10.900">
    <property type="entry name" value="SBDS protein C-terminal domain, subdomain 1"/>
    <property type="match status" value="1"/>
</dbReference>
<keyword evidence="5" id="KW-0690">Ribosome biogenesis</keyword>
<comment type="caution">
    <text evidence="11">The sequence shown here is derived from an EMBL/GenBank/DDBJ whole genome shotgun (WGS) entry which is preliminary data.</text>
</comment>
<dbReference type="InterPro" id="IPR036786">
    <property type="entry name" value="Ribosome_mat_SBDS_N_sf"/>
</dbReference>
<dbReference type="Pfam" id="PF20268">
    <property type="entry name" value="SBDS_C"/>
    <property type="match status" value="1"/>
</dbReference>
<comment type="subunit">
    <text evidence="7">Associates with the 60S ribosomal subunit.</text>
</comment>
<dbReference type="NCBIfam" id="TIGR00291">
    <property type="entry name" value="RNA_SBDS"/>
    <property type="match status" value="1"/>
</dbReference>
<reference evidence="11" key="1">
    <citation type="submission" date="2023-02" db="EMBL/GenBank/DDBJ databases">
        <title>Identification and recombinant expression of a fungal hydrolase from Papiliotrema laurentii that hydrolyzes apple cutin and clears colloidal polyester polyurethane.</title>
        <authorList>
            <consortium name="DOE Joint Genome Institute"/>
            <person name="Roman V.A."/>
            <person name="Bojanowski C."/>
            <person name="Crable B.R."/>
            <person name="Wagner D.N."/>
            <person name="Hung C.S."/>
            <person name="Nadeau L.J."/>
            <person name="Schratz L."/>
            <person name="Haridas S."/>
            <person name="Pangilinan J."/>
            <person name="Lipzen A."/>
            <person name="Na H."/>
            <person name="Yan M."/>
            <person name="Ng V."/>
            <person name="Grigoriev I.V."/>
            <person name="Spatafora J.W."/>
            <person name="Barlow D."/>
            <person name="Biffinger J."/>
            <person name="Kelley-Loughnane N."/>
            <person name="Varaljay V.A."/>
            <person name="Crookes-Goodson W.J."/>
        </authorList>
    </citation>
    <scope>NUCLEOTIDE SEQUENCE</scope>
    <source>
        <strain evidence="11">5307AH</strain>
    </source>
</reference>
<evidence type="ECO:0000256" key="5">
    <source>
        <dbReference type="ARBA" id="ARBA00022517"/>
    </source>
</evidence>
<accession>A0AAD9L952</accession>
<sequence>MWKQPGTQIKLTNVSIVRIKKGGKRFEIACYQNKVSEFRSGVETDLSEVLQIEQVFTNVPKGLVAKKEDWVKAFNTDDMNKVIEEILRKGDLQINNLERTHQLGNITREICTLVSEMTLDPTTGHKHTTGMIEKAMAEVNFVIKADKPGKAQALELIRKLQGPDSPLQVQRVRMRVRITMPSKDAKRIKEKVMAEVDEVEEEDMGAEWEAIVKINPSAFRTLTDLVNDETKGKGRVESMGSASS</sequence>
<evidence type="ECO:0000313" key="11">
    <source>
        <dbReference type="EMBL" id="KAK1927758.1"/>
    </source>
</evidence>
<dbReference type="Gene3D" id="3.30.1250.10">
    <property type="entry name" value="Ribosome maturation protein SBDS, N-terminal domain"/>
    <property type="match status" value="1"/>
</dbReference>
<protein>
    <submittedName>
        <fullName evidence="11">35S primary protein processing-related protein</fullName>
    </submittedName>
</protein>
<keyword evidence="6" id="KW-0539">Nucleus</keyword>
<evidence type="ECO:0000256" key="1">
    <source>
        <dbReference type="ARBA" id="ARBA00004123"/>
    </source>
</evidence>
<dbReference type="Pfam" id="PF09377">
    <property type="entry name" value="SBDS_domain_II"/>
    <property type="match status" value="1"/>
</dbReference>
<dbReference type="Gene3D" id="3.30.70.240">
    <property type="match status" value="1"/>
</dbReference>
<name>A0AAD9L952_PAPLA</name>
<evidence type="ECO:0000256" key="6">
    <source>
        <dbReference type="ARBA" id="ARBA00023242"/>
    </source>
</evidence>
<feature type="domain" description="Ribosome maturation protein SDO1/SBDS central" evidence="9">
    <location>
        <begin position="108"/>
        <end position="170"/>
    </location>
</feature>
<gene>
    <name evidence="11" type="ORF">DB88DRAFT_507830</name>
</gene>
<evidence type="ECO:0000256" key="3">
    <source>
        <dbReference type="ARBA" id="ARBA00007433"/>
    </source>
</evidence>
<dbReference type="PANTHER" id="PTHR10927">
    <property type="entry name" value="RIBOSOME MATURATION PROTEIN SBDS"/>
    <property type="match status" value="1"/>
</dbReference>
<dbReference type="InterPro" id="IPR039100">
    <property type="entry name" value="Sdo1/SBDS-like"/>
</dbReference>
<keyword evidence="4" id="KW-0963">Cytoplasm</keyword>
<keyword evidence="12" id="KW-1185">Reference proteome</keyword>
<dbReference type="PANTHER" id="PTHR10927:SF1">
    <property type="entry name" value="RIBOSOME MATURATION PROTEIN SBDS"/>
    <property type="match status" value="1"/>
</dbReference>
<dbReference type="InterPro" id="IPR002140">
    <property type="entry name" value="Sdo1/SBDS"/>
</dbReference>
<evidence type="ECO:0000259" key="10">
    <source>
        <dbReference type="Pfam" id="PF20268"/>
    </source>
</evidence>
<dbReference type="AlphaFoldDB" id="A0AAD9L952"/>
<dbReference type="InterPro" id="IPR046928">
    <property type="entry name" value="SDO1/SBDS_C"/>
</dbReference>
<dbReference type="Pfam" id="PF01172">
    <property type="entry name" value="SBDS_N"/>
    <property type="match status" value="1"/>
</dbReference>
<evidence type="ECO:0000256" key="4">
    <source>
        <dbReference type="ARBA" id="ARBA00022490"/>
    </source>
</evidence>
<dbReference type="GO" id="GO:0005634">
    <property type="term" value="C:nucleus"/>
    <property type="evidence" value="ECO:0007669"/>
    <property type="project" value="UniProtKB-SubCell"/>
</dbReference>
<dbReference type="EMBL" id="JAODAN010000001">
    <property type="protein sequence ID" value="KAK1927758.1"/>
    <property type="molecule type" value="Genomic_DNA"/>
</dbReference>
<evidence type="ECO:0000256" key="2">
    <source>
        <dbReference type="ARBA" id="ARBA00004496"/>
    </source>
</evidence>